<comment type="caution">
    <text evidence="7">The sequence shown here is derived from an EMBL/GenBank/DDBJ whole genome shotgun (WGS) entry which is preliminary data.</text>
</comment>
<accession>A0A8T0UXF5</accession>
<evidence type="ECO:0000256" key="5">
    <source>
        <dbReference type="ARBA" id="ARBA00022898"/>
    </source>
</evidence>
<keyword evidence="8" id="KW-1185">Reference proteome</keyword>
<dbReference type="CDD" id="cd00610">
    <property type="entry name" value="OAT_like"/>
    <property type="match status" value="1"/>
</dbReference>
<dbReference type="GO" id="GO:0030170">
    <property type="term" value="F:pyridoxal phosphate binding"/>
    <property type="evidence" value="ECO:0007669"/>
    <property type="project" value="InterPro"/>
</dbReference>
<evidence type="ECO:0000256" key="1">
    <source>
        <dbReference type="ARBA" id="ARBA00001781"/>
    </source>
</evidence>
<dbReference type="AlphaFoldDB" id="A0A8T0UXF5"/>
<proteinExistence type="inferred from homology"/>
<evidence type="ECO:0000256" key="6">
    <source>
        <dbReference type="RuleBase" id="RU003560"/>
    </source>
</evidence>
<dbReference type="InterPro" id="IPR015422">
    <property type="entry name" value="PyrdxlP-dep_Trfase_small"/>
</dbReference>
<dbReference type="InterPro" id="IPR015424">
    <property type="entry name" value="PyrdxlP-dep_Trfase"/>
</dbReference>
<dbReference type="InterPro" id="IPR049704">
    <property type="entry name" value="Aminotrans_3_PPA_site"/>
</dbReference>
<dbReference type="Gene3D" id="3.40.640.10">
    <property type="entry name" value="Type I PLP-dependent aspartate aminotransferase-like (Major domain)"/>
    <property type="match status" value="1"/>
</dbReference>
<gene>
    <name evidence="7" type="ORF">PVAP13_3KG136713</name>
</gene>
<dbReference type="PROSITE" id="PS00600">
    <property type="entry name" value="AA_TRANSFER_CLASS_3"/>
    <property type="match status" value="1"/>
</dbReference>
<evidence type="ECO:0000256" key="3">
    <source>
        <dbReference type="ARBA" id="ARBA00008954"/>
    </source>
</evidence>
<evidence type="ECO:0000256" key="4">
    <source>
        <dbReference type="ARBA" id="ARBA00013049"/>
    </source>
</evidence>
<dbReference type="GO" id="GO:0005739">
    <property type="term" value="C:mitochondrion"/>
    <property type="evidence" value="ECO:0007669"/>
    <property type="project" value="TreeGrafter"/>
</dbReference>
<dbReference type="PANTHER" id="PTHR45688:SF13">
    <property type="entry name" value="ALANINE--GLYOXYLATE AMINOTRANSFERASE 2-LIKE"/>
    <property type="match status" value="1"/>
</dbReference>
<dbReference type="FunFam" id="3.40.640.10:FF:000004">
    <property type="entry name" value="Acetylornithine aminotransferase"/>
    <property type="match status" value="1"/>
</dbReference>
<comment type="similarity">
    <text evidence="3 6">Belongs to the class-III pyridoxal-phosphate-dependent aminotransferase family.</text>
</comment>
<dbReference type="Pfam" id="PF00202">
    <property type="entry name" value="Aminotran_3"/>
    <property type="match status" value="1"/>
</dbReference>
<keyword evidence="5 6" id="KW-0663">Pyridoxal phosphate</keyword>
<comment type="cofactor">
    <cofactor evidence="2">
        <name>pyridoxal 5'-phosphate</name>
        <dbReference type="ChEBI" id="CHEBI:597326"/>
    </cofactor>
</comment>
<evidence type="ECO:0000313" key="8">
    <source>
        <dbReference type="Proteomes" id="UP000823388"/>
    </source>
</evidence>
<sequence length="484" mass="52343">MQRLASSSSRRLLGAALAPARANSSLSAAVAAASPKMPGFDYTPPPYDGPRAEEIFRKRAEFLSPSLFHFYDRPLNIVDGKMQYLFDEDGRRYLDAFGGIATVCCGHCHPDVVEAIVNQAKRIQHSTVLYLNHAIVDFAESLASKMPGDLKVVFFTNSGTEANELALMIARLYTGCNDIISLRNGYHGNAAGTMGATAQSNWKFNVIQVGTPFCFHYCNKTGVHHALNPDPYRGAFGSDGEKYARDVQEIIQFGTTGIVAGFISEAIQGVGGIVELAPGYLPAAYDIVRKAGGLCIADEVQAGVARTGSHFWGFEGHGVIPDIVTMAKGIGNGIPIGAVVTTPEIAQVLTRRSYFNTFGGNPVSTAGGHAVLKVLEKEKLQENAFVVGSYLKEQLNKLKEKHDIIGDVRGKGFLLGVELVTDREKKTPAKAEISHVMNHMKDMGVLVGKGGFYGNVFRITPPLCFTKEDSDFFIDVMDIALSKL</sequence>
<dbReference type="GO" id="GO:0008453">
    <property type="term" value="F:alanine-glyoxylate transaminase activity"/>
    <property type="evidence" value="ECO:0007669"/>
    <property type="project" value="UniProtKB-EC"/>
</dbReference>
<name>A0A8T0UXF5_PANVG</name>
<dbReference type="PANTHER" id="PTHR45688">
    <property type="match status" value="1"/>
</dbReference>
<dbReference type="EC" id="2.6.1.44" evidence="4"/>
<organism evidence="7 8">
    <name type="scientific">Panicum virgatum</name>
    <name type="common">Blackwell switchgrass</name>
    <dbReference type="NCBI Taxonomy" id="38727"/>
    <lineage>
        <taxon>Eukaryota</taxon>
        <taxon>Viridiplantae</taxon>
        <taxon>Streptophyta</taxon>
        <taxon>Embryophyta</taxon>
        <taxon>Tracheophyta</taxon>
        <taxon>Spermatophyta</taxon>
        <taxon>Magnoliopsida</taxon>
        <taxon>Liliopsida</taxon>
        <taxon>Poales</taxon>
        <taxon>Poaceae</taxon>
        <taxon>PACMAD clade</taxon>
        <taxon>Panicoideae</taxon>
        <taxon>Panicodae</taxon>
        <taxon>Paniceae</taxon>
        <taxon>Panicinae</taxon>
        <taxon>Panicum</taxon>
        <taxon>Panicum sect. Hiantes</taxon>
    </lineage>
</organism>
<dbReference type="SUPFAM" id="SSF53383">
    <property type="entry name" value="PLP-dependent transferases"/>
    <property type="match status" value="1"/>
</dbReference>
<dbReference type="Gene3D" id="3.90.1150.10">
    <property type="entry name" value="Aspartate Aminotransferase, domain 1"/>
    <property type="match status" value="1"/>
</dbReference>
<dbReference type="InterPro" id="IPR005814">
    <property type="entry name" value="Aminotrans_3"/>
</dbReference>
<dbReference type="Proteomes" id="UP000823388">
    <property type="component" value="Chromosome 3K"/>
</dbReference>
<evidence type="ECO:0000313" key="7">
    <source>
        <dbReference type="EMBL" id="KAG2626828.1"/>
    </source>
</evidence>
<protein>
    <recommendedName>
        <fullName evidence="4">alanine--glyoxylate transaminase</fullName>
        <ecNumber evidence="4">2.6.1.44</ecNumber>
    </recommendedName>
</protein>
<evidence type="ECO:0000256" key="2">
    <source>
        <dbReference type="ARBA" id="ARBA00001933"/>
    </source>
</evidence>
<dbReference type="EMBL" id="CM029041">
    <property type="protein sequence ID" value="KAG2626828.1"/>
    <property type="molecule type" value="Genomic_DNA"/>
</dbReference>
<dbReference type="InterPro" id="IPR015421">
    <property type="entry name" value="PyrdxlP-dep_Trfase_major"/>
</dbReference>
<comment type="catalytic activity">
    <reaction evidence="1">
        <text>glyoxylate + L-alanine = glycine + pyruvate</text>
        <dbReference type="Rhea" id="RHEA:24248"/>
        <dbReference type="ChEBI" id="CHEBI:15361"/>
        <dbReference type="ChEBI" id="CHEBI:36655"/>
        <dbReference type="ChEBI" id="CHEBI:57305"/>
        <dbReference type="ChEBI" id="CHEBI:57972"/>
        <dbReference type="EC" id="2.6.1.44"/>
    </reaction>
</comment>
<dbReference type="PIRSF" id="PIRSF000521">
    <property type="entry name" value="Transaminase_4ab_Lys_Orn"/>
    <property type="match status" value="1"/>
</dbReference>
<reference evidence="7" key="1">
    <citation type="submission" date="2020-05" db="EMBL/GenBank/DDBJ databases">
        <title>WGS assembly of Panicum virgatum.</title>
        <authorList>
            <person name="Lovell J.T."/>
            <person name="Jenkins J."/>
            <person name="Shu S."/>
            <person name="Juenger T.E."/>
            <person name="Schmutz J."/>
        </authorList>
    </citation>
    <scope>NUCLEOTIDE SEQUENCE</scope>
    <source>
        <strain evidence="7">AP13</strain>
    </source>
</reference>